<dbReference type="Gene3D" id="3.40.50.1100">
    <property type="match status" value="2"/>
</dbReference>
<dbReference type="Gene3D" id="3.10.580.10">
    <property type="entry name" value="CBS-domain"/>
    <property type="match status" value="1"/>
</dbReference>
<evidence type="ECO:0000256" key="2">
    <source>
        <dbReference type="ARBA" id="ARBA00007103"/>
    </source>
</evidence>
<dbReference type="InterPro" id="IPR046342">
    <property type="entry name" value="CBS_dom_sf"/>
</dbReference>
<keyword evidence="3" id="KW-0663">Pyridoxal phosphate</keyword>
<sequence>MWYNNILETIGNTPLVKLNNITKDIPATVLAKIETTNPGNSIKDRMAVKMIEDAEKSGKLKPGGTIIEGTSGNTGMGLAMAAIIKGYKCIFTTTDKQSKEKVDALRAFGAEVIVCPTNVEPEDPRSYYSVSSRLEREVPNSWKPNQYDNLSNSQAHYEQTGPEIWAQTEGKITHLVVGVGTGGTISGTGRYLKEQNPDIKVWGIDTYGSVFKKYKETGILDKNEIYPYITEGIGEDFLPKNVDFDIIDLFEKVTDKDAALMTRDIARKEGIFVGNSAGSAIAGLLQLKDKLKPEDVVVVIFHDHGSRYMGKMYNEDWLRERGFLKDEKLTARSIIKKKESAEIVTIDCEKTILEAINSMNMLNISQIPVTQKGMVIGKLAEGDILKALLENPSLKSAPVQQIMSAGFPFVDLNTSIDRISSLINKENSAVLVEDEQGKIEIITQYDIINAISG</sequence>
<dbReference type="GO" id="GO:0016765">
    <property type="term" value="F:transferase activity, transferring alkyl or aryl (other than methyl) groups"/>
    <property type="evidence" value="ECO:0007669"/>
    <property type="project" value="UniProtKB-ARBA"/>
</dbReference>
<dbReference type="EMBL" id="CP001681">
    <property type="protein sequence ID" value="ACU03648.1"/>
    <property type="molecule type" value="Genomic_DNA"/>
</dbReference>
<gene>
    <name evidence="6" type="ordered locus">Phep_1434</name>
</gene>
<comment type="similarity">
    <text evidence="2">Belongs to the cysteine synthase/cystathionine beta-synthase family.</text>
</comment>
<name>C6XT87_PEDHD</name>
<comment type="cofactor">
    <cofactor evidence="1">
        <name>pyridoxal 5'-phosphate</name>
        <dbReference type="ChEBI" id="CHEBI:597326"/>
    </cofactor>
</comment>
<dbReference type="eggNOG" id="COG0031">
    <property type="taxonomic scope" value="Bacteria"/>
</dbReference>
<dbReference type="PROSITE" id="PS51371">
    <property type="entry name" value="CBS"/>
    <property type="match status" value="1"/>
</dbReference>
<reference evidence="6 7" key="1">
    <citation type="journal article" date="2009" name="Stand. Genomic Sci.">
        <title>Complete genome sequence of Pedobacter heparinus type strain (HIM 762-3).</title>
        <authorList>
            <person name="Han C."/>
            <person name="Spring S."/>
            <person name="Lapidus A."/>
            <person name="Del Rio T.G."/>
            <person name="Tice H."/>
            <person name="Copeland A."/>
            <person name="Cheng J.F."/>
            <person name="Lucas S."/>
            <person name="Chen F."/>
            <person name="Nolan M."/>
            <person name="Bruce D."/>
            <person name="Goodwin L."/>
            <person name="Pitluck S."/>
            <person name="Ivanova N."/>
            <person name="Mavromatis K."/>
            <person name="Mikhailova N."/>
            <person name="Pati A."/>
            <person name="Chen A."/>
            <person name="Palaniappan K."/>
            <person name="Land M."/>
            <person name="Hauser L."/>
            <person name="Chang Y.J."/>
            <person name="Jeffries C.C."/>
            <person name="Saunders E."/>
            <person name="Chertkov O."/>
            <person name="Brettin T."/>
            <person name="Goker M."/>
            <person name="Rohde M."/>
            <person name="Bristow J."/>
            <person name="Eisen J.A."/>
            <person name="Markowitz V."/>
            <person name="Hugenholtz P."/>
            <person name="Kyrpides N.C."/>
            <person name="Klenk H.P."/>
            <person name="Detter J.C."/>
        </authorList>
    </citation>
    <scope>NUCLEOTIDE SEQUENCE [LARGE SCALE GENOMIC DNA]</scope>
    <source>
        <strain evidence="7">ATCC 13125 / DSM 2366 / CIP 104194 / JCM 7457 / NBRC 12017 / NCIMB 9290 / NRRL B-14731 / HIM 762-3</strain>
    </source>
</reference>
<dbReference type="STRING" id="485917.Phep_1434"/>
<dbReference type="Pfam" id="PF00291">
    <property type="entry name" value="PALP"/>
    <property type="match status" value="1"/>
</dbReference>
<evidence type="ECO:0000313" key="6">
    <source>
        <dbReference type="EMBL" id="ACU03648.1"/>
    </source>
</evidence>
<dbReference type="KEGG" id="phe:Phep_1434"/>
<dbReference type="eggNOG" id="COG3620">
    <property type="taxonomic scope" value="Bacteria"/>
</dbReference>
<evidence type="ECO:0000256" key="1">
    <source>
        <dbReference type="ARBA" id="ARBA00001933"/>
    </source>
</evidence>
<dbReference type="PROSITE" id="PS00901">
    <property type="entry name" value="CYS_SYNTHASE"/>
    <property type="match status" value="1"/>
</dbReference>
<dbReference type="InterPro" id="IPR000644">
    <property type="entry name" value="CBS_dom"/>
</dbReference>
<dbReference type="Pfam" id="PF00571">
    <property type="entry name" value="CBS"/>
    <property type="match status" value="2"/>
</dbReference>
<protein>
    <submittedName>
        <fullName evidence="6">Cysteine synthase</fullName>
    </submittedName>
</protein>
<evidence type="ECO:0000256" key="3">
    <source>
        <dbReference type="ARBA" id="ARBA00022898"/>
    </source>
</evidence>
<dbReference type="SMART" id="SM00116">
    <property type="entry name" value="CBS"/>
    <property type="match status" value="2"/>
</dbReference>
<dbReference type="RefSeq" id="WP_012781592.1">
    <property type="nucleotide sequence ID" value="NC_013061.1"/>
</dbReference>
<dbReference type="CDD" id="cd01561">
    <property type="entry name" value="CBS_like"/>
    <property type="match status" value="1"/>
</dbReference>
<keyword evidence="4" id="KW-0129">CBS domain</keyword>
<dbReference type="Proteomes" id="UP000000852">
    <property type="component" value="Chromosome"/>
</dbReference>
<evidence type="ECO:0000259" key="5">
    <source>
        <dbReference type="PROSITE" id="PS51371"/>
    </source>
</evidence>
<dbReference type="FunFam" id="3.40.50.1100:FF:000003">
    <property type="entry name" value="Cystathionine beta-synthase"/>
    <property type="match status" value="1"/>
</dbReference>
<dbReference type="InterPro" id="IPR001926">
    <property type="entry name" value="TrpB-like_PALP"/>
</dbReference>
<dbReference type="PANTHER" id="PTHR10314">
    <property type="entry name" value="CYSTATHIONINE BETA-SYNTHASE"/>
    <property type="match status" value="1"/>
</dbReference>
<dbReference type="InterPro" id="IPR050214">
    <property type="entry name" value="Cys_Synth/Cystath_Beta-Synth"/>
</dbReference>
<evidence type="ECO:0000256" key="4">
    <source>
        <dbReference type="PROSITE-ProRule" id="PRU00703"/>
    </source>
</evidence>
<organism evidence="6 7">
    <name type="scientific">Pedobacter heparinus (strain ATCC 13125 / DSM 2366 / CIP 104194 / JCM 7457 / NBRC 12017 / NCIMB 9290 / NRRL B-14731 / HIM 762-3)</name>
    <dbReference type="NCBI Taxonomy" id="485917"/>
    <lineage>
        <taxon>Bacteria</taxon>
        <taxon>Pseudomonadati</taxon>
        <taxon>Bacteroidota</taxon>
        <taxon>Sphingobacteriia</taxon>
        <taxon>Sphingobacteriales</taxon>
        <taxon>Sphingobacteriaceae</taxon>
        <taxon>Pedobacter</taxon>
    </lineage>
</organism>
<dbReference type="InterPro" id="IPR036052">
    <property type="entry name" value="TrpB-like_PALP_sf"/>
</dbReference>
<accession>C6XT87</accession>
<dbReference type="AlphaFoldDB" id="C6XT87"/>
<dbReference type="InterPro" id="IPR001216">
    <property type="entry name" value="P-phosphate_BS"/>
</dbReference>
<dbReference type="GO" id="GO:0006535">
    <property type="term" value="P:cysteine biosynthetic process from serine"/>
    <property type="evidence" value="ECO:0007669"/>
    <property type="project" value="InterPro"/>
</dbReference>
<feature type="domain" description="CBS" evidence="5">
    <location>
        <begin position="339"/>
        <end position="396"/>
    </location>
</feature>
<dbReference type="FunFam" id="3.40.50.1100:FF:000118">
    <property type="entry name" value="Related to CYS4-cystathionine beta-synthase"/>
    <property type="match status" value="1"/>
</dbReference>
<keyword evidence="7" id="KW-1185">Reference proteome</keyword>
<dbReference type="SUPFAM" id="SSF54631">
    <property type="entry name" value="CBS-domain pair"/>
    <property type="match status" value="1"/>
</dbReference>
<dbReference type="HOGENOM" id="CLU_021018_0_0_10"/>
<evidence type="ECO:0000313" key="7">
    <source>
        <dbReference type="Proteomes" id="UP000000852"/>
    </source>
</evidence>
<proteinExistence type="inferred from homology"/>
<dbReference type="SUPFAM" id="SSF53686">
    <property type="entry name" value="Tryptophan synthase beta subunit-like PLP-dependent enzymes"/>
    <property type="match status" value="1"/>
</dbReference>
<dbReference type="OrthoDB" id="9808024at2"/>